<evidence type="ECO:0000313" key="3">
    <source>
        <dbReference type="Proteomes" id="UP001296706"/>
    </source>
</evidence>
<feature type="region of interest" description="Disordered" evidence="1">
    <location>
        <begin position="70"/>
        <end position="93"/>
    </location>
</feature>
<reference evidence="2 3" key="1">
    <citation type="submission" date="2020-04" db="EMBL/GenBank/DDBJ databases">
        <authorList>
            <person name="Klaysubun C."/>
            <person name="Duangmal K."/>
            <person name="Lipun K."/>
        </authorList>
    </citation>
    <scope>NUCLEOTIDE SEQUENCE [LARGE SCALE GENOMIC DNA]</scope>
    <source>
        <strain evidence="2 3">JCM 11839</strain>
    </source>
</reference>
<evidence type="ECO:0000313" key="2">
    <source>
        <dbReference type="EMBL" id="NMH82574.1"/>
    </source>
</evidence>
<accession>A0ABX1RSH3</accession>
<proteinExistence type="predicted"/>
<protein>
    <submittedName>
        <fullName evidence="2">DUF1490 family protein</fullName>
    </submittedName>
</protein>
<dbReference type="RefSeq" id="WP_169400565.1">
    <property type="nucleotide sequence ID" value="NZ_BAAAJH010000010.1"/>
</dbReference>
<dbReference type="InterPro" id="IPR009963">
    <property type="entry name" value="DUF1490"/>
</dbReference>
<dbReference type="Proteomes" id="UP001296706">
    <property type="component" value="Unassembled WGS sequence"/>
</dbReference>
<evidence type="ECO:0000256" key="1">
    <source>
        <dbReference type="SAM" id="MobiDB-lite"/>
    </source>
</evidence>
<keyword evidence="3" id="KW-1185">Reference proteome</keyword>
<dbReference type="EMBL" id="JAAXKY010000258">
    <property type="protein sequence ID" value="NMH82574.1"/>
    <property type="molecule type" value="Genomic_DNA"/>
</dbReference>
<gene>
    <name evidence="2" type="ORF">HF577_36500</name>
</gene>
<sequence>MIGGFLGRATGLVASGVVGAVAYDGVKKLVRGDVIHGAAVTVTSWGLRGARVAETGAEKARLTTADILSEARGKLGEQSPPPGSAASANNHEH</sequence>
<organism evidence="2 3">
    <name type="scientific">Pseudonocardia xinjiangensis</name>
    <dbReference type="NCBI Taxonomy" id="75289"/>
    <lineage>
        <taxon>Bacteria</taxon>
        <taxon>Bacillati</taxon>
        <taxon>Actinomycetota</taxon>
        <taxon>Actinomycetes</taxon>
        <taxon>Pseudonocardiales</taxon>
        <taxon>Pseudonocardiaceae</taxon>
        <taxon>Pseudonocardia</taxon>
    </lineage>
</organism>
<dbReference type="Pfam" id="PF07371">
    <property type="entry name" value="DUF1490"/>
    <property type="match status" value="1"/>
</dbReference>
<name>A0ABX1RSH3_9PSEU</name>
<comment type="caution">
    <text evidence="2">The sequence shown here is derived from an EMBL/GenBank/DDBJ whole genome shotgun (WGS) entry which is preliminary data.</text>
</comment>